<dbReference type="AlphaFoldDB" id="A0A383B2N1"/>
<organism evidence="3">
    <name type="scientific">marine metagenome</name>
    <dbReference type="NCBI Taxonomy" id="408172"/>
    <lineage>
        <taxon>unclassified sequences</taxon>
        <taxon>metagenomes</taxon>
        <taxon>ecological metagenomes</taxon>
    </lineage>
</organism>
<reference evidence="3" key="1">
    <citation type="submission" date="2018-05" db="EMBL/GenBank/DDBJ databases">
        <authorList>
            <person name="Lanie J.A."/>
            <person name="Ng W.-L."/>
            <person name="Kazmierczak K.M."/>
            <person name="Andrzejewski T.M."/>
            <person name="Davidsen T.M."/>
            <person name="Wayne K.J."/>
            <person name="Tettelin H."/>
            <person name="Glass J.I."/>
            <person name="Rusch D."/>
            <person name="Podicherti R."/>
            <person name="Tsui H.-C.T."/>
            <person name="Winkler M.E."/>
        </authorList>
    </citation>
    <scope>NUCLEOTIDE SEQUENCE</scope>
</reference>
<dbReference type="InterPro" id="IPR041711">
    <property type="entry name" value="Met-tRNA-FMT_N"/>
</dbReference>
<dbReference type="Pfam" id="PF00551">
    <property type="entry name" value="Formyl_trans_N"/>
    <property type="match status" value="1"/>
</dbReference>
<feature type="domain" description="Formyl transferase N-terminal" evidence="2">
    <location>
        <begin position="19"/>
        <end position="156"/>
    </location>
</feature>
<dbReference type="CDD" id="cd08646">
    <property type="entry name" value="FMT_core_Met-tRNA-FMT_N"/>
    <property type="match status" value="1"/>
</dbReference>
<evidence type="ECO:0000259" key="2">
    <source>
        <dbReference type="Pfam" id="PF00551"/>
    </source>
</evidence>
<protein>
    <recommendedName>
        <fullName evidence="1">methionyl-tRNA formyltransferase</fullName>
        <ecNumber evidence="1">2.1.2.9</ecNumber>
    </recommendedName>
</protein>
<sequence length="156" mass="16653">MGTAEIACAPLNALHDLPGCEIVSVLTQPDRPSGRSMKMQSSAVKHCAEEHGFSVLQPPTLRDDGVLEQLRSLQADLIVVTAFGQILPQSVLDLPKHGAVNIHASILPRHRGAAPIQWAILEGDRETGVTLMKMGEGLDTGDIMAVSRTAIQTTDT</sequence>
<evidence type="ECO:0000313" key="3">
    <source>
        <dbReference type="EMBL" id="SVE14050.1"/>
    </source>
</evidence>
<dbReference type="InterPro" id="IPR036477">
    <property type="entry name" value="Formyl_transf_N_sf"/>
</dbReference>
<dbReference type="PANTHER" id="PTHR11138">
    <property type="entry name" value="METHIONYL-TRNA FORMYLTRANSFERASE"/>
    <property type="match status" value="1"/>
</dbReference>
<dbReference type="InterPro" id="IPR002376">
    <property type="entry name" value="Formyl_transf_N"/>
</dbReference>
<feature type="non-terminal residue" evidence="3">
    <location>
        <position position="156"/>
    </location>
</feature>
<evidence type="ECO:0000256" key="1">
    <source>
        <dbReference type="ARBA" id="ARBA00012261"/>
    </source>
</evidence>
<dbReference type="GO" id="GO:0004479">
    <property type="term" value="F:methionyl-tRNA formyltransferase activity"/>
    <property type="evidence" value="ECO:0007669"/>
    <property type="project" value="UniProtKB-EC"/>
</dbReference>
<dbReference type="Gene3D" id="3.40.50.12230">
    <property type="match status" value="1"/>
</dbReference>
<dbReference type="EMBL" id="UINC01196856">
    <property type="protein sequence ID" value="SVE14050.1"/>
    <property type="molecule type" value="Genomic_DNA"/>
</dbReference>
<name>A0A383B2N1_9ZZZZ</name>
<accession>A0A383B2N1</accession>
<dbReference type="EC" id="2.1.2.9" evidence="1"/>
<dbReference type="GO" id="GO:0005829">
    <property type="term" value="C:cytosol"/>
    <property type="evidence" value="ECO:0007669"/>
    <property type="project" value="TreeGrafter"/>
</dbReference>
<gene>
    <name evidence="3" type="ORF">METZ01_LOCUS466904</name>
</gene>
<dbReference type="SUPFAM" id="SSF53328">
    <property type="entry name" value="Formyltransferase"/>
    <property type="match status" value="1"/>
</dbReference>
<dbReference type="PANTHER" id="PTHR11138:SF5">
    <property type="entry name" value="METHIONYL-TRNA FORMYLTRANSFERASE, MITOCHONDRIAL"/>
    <property type="match status" value="1"/>
</dbReference>
<proteinExistence type="predicted"/>